<dbReference type="EMBL" id="JYDU01000007">
    <property type="protein sequence ID" value="KRY00718.1"/>
    <property type="molecule type" value="Genomic_DNA"/>
</dbReference>
<name>A0A0V0YK47_TRIPS</name>
<evidence type="ECO:0000313" key="2">
    <source>
        <dbReference type="Proteomes" id="UP000054815"/>
    </source>
</evidence>
<accession>A0A0V0YK47</accession>
<gene>
    <name evidence="1" type="ORF">T4E_12064</name>
</gene>
<proteinExistence type="predicted"/>
<organism evidence="1 2">
    <name type="scientific">Trichinella pseudospiralis</name>
    <name type="common">Parasitic roundworm</name>
    <dbReference type="NCBI Taxonomy" id="6337"/>
    <lineage>
        <taxon>Eukaryota</taxon>
        <taxon>Metazoa</taxon>
        <taxon>Ecdysozoa</taxon>
        <taxon>Nematoda</taxon>
        <taxon>Enoplea</taxon>
        <taxon>Dorylaimia</taxon>
        <taxon>Trichinellida</taxon>
        <taxon>Trichinellidae</taxon>
        <taxon>Trichinella</taxon>
    </lineage>
</organism>
<comment type="caution">
    <text evidence="1">The sequence shown here is derived from an EMBL/GenBank/DDBJ whole genome shotgun (WGS) entry which is preliminary data.</text>
</comment>
<dbReference type="AlphaFoldDB" id="A0A0V0YK47"/>
<dbReference type="Proteomes" id="UP000054815">
    <property type="component" value="Unassembled WGS sequence"/>
</dbReference>
<sequence length="48" mass="5686">MWMKSKPEKYDLVNPLYGISRGITVDSFYTDSNFMEDLLKHKLTLTEE</sequence>
<reference evidence="1 2" key="1">
    <citation type="submission" date="2015-01" db="EMBL/GenBank/DDBJ databases">
        <title>Evolution of Trichinella species and genotypes.</title>
        <authorList>
            <person name="Korhonen P.K."/>
            <person name="Edoardo P."/>
            <person name="Giuseppe L.R."/>
            <person name="Gasser R.B."/>
        </authorList>
    </citation>
    <scope>NUCLEOTIDE SEQUENCE [LARGE SCALE GENOMIC DNA]</scope>
    <source>
        <strain evidence="1">ISS141</strain>
    </source>
</reference>
<evidence type="ECO:0000313" key="1">
    <source>
        <dbReference type="EMBL" id="KRY00718.1"/>
    </source>
</evidence>
<protein>
    <submittedName>
        <fullName evidence="1">Uncharacterized protein</fullName>
    </submittedName>
</protein>